<evidence type="ECO:0000256" key="1">
    <source>
        <dbReference type="SAM" id="MobiDB-lite"/>
    </source>
</evidence>
<gene>
    <name evidence="2" type="ORF">PLXY2_LOCUS718</name>
</gene>
<accession>A0A8S4CZH1</accession>
<evidence type="ECO:0000313" key="2">
    <source>
        <dbReference type="EMBL" id="CAG9091016.1"/>
    </source>
</evidence>
<evidence type="ECO:0000313" key="3">
    <source>
        <dbReference type="Proteomes" id="UP000653454"/>
    </source>
</evidence>
<keyword evidence="3" id="KW-1185">Reference proteome</keyword>
<dbReference type="AlphaFoldDB" id="A0A8S4CZH1"/>
<protein>
    <submittedName>
        <fullName evidence="2">(diamondback moth) hypothetical protein</fullName>
    </submittedName>
</protein>
<proteinExistence type="predicted"/>
<feature type="region of interest" description="Disordered" evidence="1">
    <location>
        <begin position="40"/>
        <end position="88"/>
    </location>
</feature>
<dbReference type="EMBL" id="CAJHNJ030000002">
    <property type="protein sequence ID" value="CAG9091016.1"/>
    <property type="molecule type" value="Genomic_DNA"/>
</dbReference>
<reference evidence="2" key="1">
    <citation type="submission" date="2020-11" db="EMBL/GenBank/DDBJ databases">
        <authorList>
            <person name="Whiteford S."/>
        </authorList>
    </citation>
    <scope>NUCLEOTIDE SEQUENCE</scope>
</reference>
<comment type="caution">
    <text evidence="2">The sequence shown here is derived from an EMBL/GenBank/DDBJ whole genome shotgun (WGS) entry which is preliminary data.</text>
</comment>
<sequence length="88" mass="9754">MLLKHANGFGFNLYIRSYTMRIRRGILYVSMWTCVQLANVSTPVDPPSPRGHPADTPAAGGTRHSSRGRRPDATSNGTFRPRLEQSPT</sequence>
<dbReference type="Proteomes" id="UP000653454">
    <property type="component" value="Unassembled WGS sequence"/>
</dbReference>
<organism evidence="2 3">
    <name type="scientific">Plutella xylostella</name>
    <name type="common">Diamondback moth</name>
    <name type="synonym">Plutella maculipennis</name>
    <dbReference type="NCBI Taxonomy" id="51655"/>
    <lineage>
        <taxon>Eukaryota</taxon>
        <taxon>Metazoa</taxon>
        <taxon>Ecdysozoa</taxon>
        <taxon>Arthropoda</taxon>
        <taxon>Hexapoda</taxon>
        <taxon>Insecta</taxon>
        <taxon>Pterygota</taxon>
        <taxon>Neoptera</taxon>
        <taxon>Endopterygota</taxon>
        <taxon>Lepidoptera</taxon>
        <taxon>Glossata</taxon>
        <taxon>Ditrysia</taxon>
        <taxon>Yponomeutoidea</taxon>
        <taxon>Plutellidae</taxon>
        <taxon>Plutella</taxon>
    </lineage>
</organism>
<name>A0A8S4CZH1_PLUXY</name>